<organism evidence="3 4">
    <name type="scientific">Desulfotalea psychrophila (strain LSv54 / DSM 12343)</name>
    <dbReference type="NCBI Taxonomy" id="177439"/>
    <lineage>
        <taxon>Bacteria</taxon>
        <taxon>Pseudomonadati</taxon>
        <taxon>Thermodesulfobacteriota</taxon>
        <taxon>Desulfobulbia</taxon>
        <taxon>Desulfobulbales</taxon>
        <taxon>Desulfocapsaceae</taxon>
        <taxon>Desulfotalea</taxon>
    </lineage>
</organism>
<evidence type="ECO:0000256" key="1">
    <source>
        <dbReference type="ARBA" id="ARBA00005953"/>
    </source>
</evidence>
<name>Q6AM55_DESPS</name>
<dbReference type="PANTHER" id="PTHR31793">
    <property type="entry name" value="4-HYDROXYBENZOYL-COA THIOESTERASE FAMILY MEMBER"/>
    <property type="match status" value="1"/>
</dbReference>
<dbReference type="Pfam" id="PF13279">
    <property type="entry name" value="4HBT_2"/>
    <property type="match status" value="1"/>
</dbReference>
<dbReference type="STRING" id="177439.DP1841"/>
<evidence type="ECO:0000256" key="2">
    <source>
        <dbReference type="ARBA" id="ARBA00022801"/>
    </source>
</evidence>
<dbReference type="GO" id="GO:0047617">
    <property type="term" value="F:fatty acyl-CoA hydrolase activity"/>
    <property type="evidence" value="ECO:0007669"/>
    <property type="project" value="TreeGrafter"/>
</dbReference>
<protein>
    <submittedName>
        <fullName evidence="3">Uncharacterized protein</fullName>
    </submittedName>
</protein>
<dbReference type="CDD" id="cd00586">
    <property type="entry name" value="4HBT"/>
    <property type="match status" value="1"/>
</dbReference>
<comment type="similarity">
    <text evidence="1">Belongs to the 4-hydroxybenzoyl-CoA thioesterase family.</text>
</comment>
<keyword evidence="2" id="KW-0378">Hydrolase</keyword>
<dbReference type="KEGG" id="dps:DP1841"/>
<dbReference type="OrthoDB" id="9800856at2"/>
<dbReference type="Gene3D" id="3.10.129.10">
    <property type="entry name" value="Hotdog Thioesterase"/>
    <property type="match status" value="1"/>
</dbReference>
<dbReference type="Proteomes" id="UP000000602">
    <property type="component" value="Chromosome"/>
</dbReference>
<dbReference type="InterPro" id="IPR050563">
    <property type="entry name" value="4-hydroxybenzoyl-CoA_TE"/>
</dbReference>
<sequence>MVAAISAKVEEKSNFSSHPLLSKICTIILRHRHNMGFIKKYFPEDDSAPAPLTGIARTRIRFEEVDSLGIVWHGRYSSYLEDGRMALGDMCGLSYELFHQHDIAAPIVQMHLDYKRPLHFNEQISIETSLHWVESARLNISYLIRNGAGEIAASGYTVQLLTDLAGMALFITPVWLEEFRHQWQTGKWSKS</sequence>
<dbReference type="PANTHER" id="PTHR31793:SF27">
    <property type="entry name" value="NOVEL THIOESTERASE SUPERFAMILY DOMAIN AND SAPOSIN A-TYPE DOMAIN CONTAINING PROTEIN (0610012H03RIK)"/>
    <property type="match status" value="1"/>
</dbReference>
<proteinExistence type="inferred from homology"/>
<evidence type="ECO:0000313" key="3">
    <source>
        <dbReference type="EMBL" id="CAG36570.1"/>
    </source>
</evidence>
<accession>Q6AM55</accession>
<keyword evidence="4" id="KW-1185">Reference proteome</keyword>
<evidence type="ECO:0000313" key="4">
    <source>
        <dbReference type="Proteomes" id="UP000000602"/>
    </source>
</evidence>
<dbReference type="HOGENOM" id="CLU_101141_3_0_7"/>
<dbReference type="SUPFAM" id="SSF54637">
    <property type="entry name" value="Thioesterase/thiol ester dehydrase-isomerase"/>
    <property type="match status" value="1"/>
</dbReference>
<dbReference type="InterPro" id="IPR029069">
    <property type="entry name" value="HotDog_dom_sf"/>
</dbReference>
<gene>
    <name evidence="3" type="ordered locus">DP1841</name>
</gene>
<reference evidence="4" key="1">
    <citation type="journal article" date="2004" name="Environ. Microbiol.">
        <title>The genome of Desulfotalea psychrophila, a sulfate-reducing bacterium from permanently cold Arctic sediments.</title>
        <authorList>
            <person name="Rabus R."/>
            <person name="Ruepp A."/>
            <person name="Frickey T."/>
            <person name="Rattei T."/>
            <person name="Fartmann B."/>
            <person name="Stark M."/>
            <person name="Bauer M."/>
            <person name="Zibat A."/>
            <person name="Lombardot T."/>
            <person name="Becker I."/>
            <person name="Amann J."/>
            <person name="Gellner K."/>
            <person name="Teeling H."/>
            <person name="Leuschner W.D."/>
            <person name="Gloeckner F.-O."/>
            <person name="Lupas A.N."/>
            <person name="Amann R."/>
            <person name="Klenk H.-P."/>
        </authorList>
    </citation>
    <scope>NUCLEOTIDE SEQUENCE [LARGE SCALE GENOMIC DNA]</scope>
    <source>
        <strain evidence="4">DSM 12343 / LSv54</strain>
    </source>
</reference>
<dbReference type="eggNOG" id="COG0824">
    <property type="taxonomic scope" value="Bacteria"/>
</dbReference>
<dbReference type="EMBL" id="CR522870">
    <property type="protein sequence ID" value="CAG36570.1"/>
    <property type="molecule type" value="Genomic_DNA"/>
</dbReference>
<dbReference type="AlphaFoldDB" id="Q6AM55"/>